<organism evidence="1 2">
    <name type="scientific">Riemerella anatipestifer</name>
    <name type="common">Moraxella anatipestifer</name>
    <dbReference type="NCBI Taxonomy" id="34085"/>
    <lineage>
        <taxon>Bacteria</taxon>
        <taxon>Pseudomonadati</taxon>
        <taxon>Bacteroidota</taxon>
        <taxon>Flavobacteriia</taxon>
        <taxon>Flavobacteriales</taxon>
        <taxon>Weeksellaceae</taxon>
        <taxon>Riemerella</taxon>
    </lineage>
</organism>
<accession>A0A1S7DTH3</accession>
<evidence type="ECO:0000313" key="1">
    <source>
        <dbReference type="EMBL" id="AQY22361.1"/>
    </source>
</evidence>
<evidence type="ECO:0000313" key="2">
    <source>
        <dbReference type="Proteomes" id="UP000189883"/>
    </source>
</evidence>
<name>A0A1S7DTH3_RIEAN</name>
<dbReference type="EMBL" id="CP011859">
    <property type="protein sequence ID" value="AQY22361.1"/>
    <property type="molecule type" value="Genomic_DNA"/>
</dbReference>
<dbReference type="AlphaFoldDB" id="A0A1S7DTH3"/>
<dbReference type="Proteomes" id="UP000189883">
    <property type="component" value="Chromosome"/>
</dbReference>
<reference evidence="1 2" key="1">
    <citation type="submission" date="2015-06" db="EMBL/GenBank/DDBJ databases">
        <title>R. anatipestifer strain HXb2 is the most virulent strain so far, and the genome sequence would help us uncover the pathogenesis.</title>
        <authorList>
            <person name="Hu Q."/>
            <person name="Qi J."/>
            <person name="Bo H."/>
            <person name="Liu G."/>
            <person name="Tao M."/>
            <person name="Ding Y."/>
            <person name="Xue Y."/>
        </authorList>
    </citation>
    <scope>NUCLEOTIDE SEQUENCE [LARGE SCALE GENOMIC DNA]</scope>
    <source>
        <strain evidence="1 2">HXb2</strain>
    </source>
</reference>
<sequence length="71" mass="8086">MIHKLLWAVFSNAKGILVLESSTKALVLPKFRDVQKSIASPSPEMIAFDDTPGKEQICVYNGTEWSFWTWK</sequence>
<protein>
    <submittedName>
        <fullName evidence="1">Uncharacterized protein</fullName>
    </submittedName>
</protein>
<proteinExistence type="predicted"/>
<gene>
    <name evidence="1" type="ORF">AB406_1415</name>
</gene>